<comment type="caution">
    <text evidence="2">The sequence shown here is derived from an EMBL/GenBank/DDBJ whole genome shotgun (WGS) entry which is preliminary data.</text>
</comment>
<name>A0A2A7BXR7_9BACI</name>
<dbReference type="AlphaFoldDB" id="A0A2A7BXR7"/>
<dbReference type="Proteomes" id="UP000220111">
    <property type="component" value="Unassembled WGS sequence"/>
</dbReference>
<dbReference type="EMBL" id="NVPQ01000008">
    <property type="protein sequence ID" value="PDY42980.1"/>
    <property type="molecule type" value="Genomic_DNA"/>
</dbReference>
<evidence type="ECO:0000259" key="1">
    <source>
        <dbReference type="Pfam" id="PF04734"/>
    </source>
</evidence>
<reference evidence="2 3" key="1">
    <citation type="submission" date="2017-09" db="EMBL/GenBank/DDBJ databases">
        <title>Large-scale bioinformatics analysis of Bacillus genomes uncovers conserved roles of natural products in bacterial physiology.</title>
        <authorList>
            <consortium name="Agbiome Team Llc"/>
            <person name="Bleich R.M."/>
            <person name="Grubbs K.J."/>
            <person name="Santa Maria K.C."/>
            <person name="Allen S.E."/>
            <person name="Farag S."/>
            <person name="Shank E.A."/>
            <person name="Bowers A."/>
        </authorList>
    </citation>
    <scope>NUCLEOTIDE SEQUENCE [LARGE SCALE GENOMIC DNA]</scope>
    <source>
        <strain evidence="2 3">AFS098222</strain>
    </source>
</reference>
<sequence>MSRIGVCKVDITPPVGIDFVGYHRETGINNIEEHIYGTVFVFEKGEMKTVFISIDNIGMLVEDTNMIRERVARRLHVPFERITVVYTHTHSGPETVGEQPLVKSYKTSLVNNVVHGAVTANNNLELCEVGWGVTIGDIGINRRERTSNGRAKMGKNIEGVVDKRIGMLAIRNAETKELSGIVVFCTAHPNVLKGDSDVLSADYPGMTREILEKIVNCPVIIVQGAAGNVNAKYRGSREALTQMAYMLSGHVLTMLPAVSYSPIVKLRTISSTMQMKLKDIPEIDEIRRMARFAEKQWGVNTDEWLTIVLEKYKQGIRQLRIDLEVQLFQINDGMFSGIPMEPFSETALEVKERLQNEIAFLGGYTNGYIGYLPTKEEFAYGGYEVELNPIVYGTVTNLLMPPEENTAELVVQRAMELYNA</sequence>
<organism evidence="2 3">
    <name type="scientific">Bacillus wiedmannii</name>
    <dbReference type="NCBI Taxonomy" id="1890302"/>
    <lineage>
        <taxon>Bacteria</taxon>
        <taxon>Bacillati</taxon>
        <taxon>Bacillota</taxon>
        <taxon>Bacilli</taxon>
        <taxon>Bacillales</taxon>
        <taxon>Bacillaceae</taxon>
        <taxon>Bacillus</taxon>
        <taxon>Bacillus cereus group</taxon>
    </lineage>
</organism>
<dbReference type="RefSeq" id="WP_097815085.1">
    <property type="nucleotide sequence ID" value="NZ_NVPQ01000008.1"/>
</dbReference>
<protein>
    <submittedName>
        <fullName evidence="2">Alkaline ceramidase</fullName>
    </submittedName>
</protein>
<evidence type="ECO:0000313" key="2">
    <source>
        <dbReference type="EMBL" id="PDY42980.1"/>
    </source>
</evidence>
<proteinExistence type="predicted"/>
<evidence type="ECO:0000313" key="3">
    <source>
        <dbReference type="Proteomes" id="UP000220111"/>
    </source>
</evidence>
<dbReference type="InterPro" id="IPR031329">
    <property type="entry name" value="NEUT/ALK_ceramidase_N"/>
</dbReference>
<dbReference type="Pfam" id="PF04734">
    <property type="entry name" value="Ceramidase_alk"/>
    <property type="match status" value="1"/>
</dbReference>
<gene>
    <name evidence="2" type="ORF">COO17_04305</name>
</gene>
<accession>A0A2A7BXR7</accession>
<feature type="domain" description="Neutral/alkaline non-lysosomal ceramidase N-terminal" evidence="1">
    <location>
        <begin position="4"/>
        <end position="216"/>
    </location>
</feature>